<feature type="active site" description="Charge relay system" evidence="5">
    <location>
        <position position="775"/>
    </location>
</feature>
<dbReference type="PROSITE" id="PS51892">
    <property type="entry name" value="SUBTILASE"/>
    <property type="match status" value="1"/>
</dbReference>
<evidence type="ECO:0000256" key="2">
    <source>
        <dbReference type="ARBA" id="ARBA00022670"/>
    </source>
</evidence>
<evidence type="ECO:0000256" key="6">
    <source>
        <dbReference type="SAM" id="MobiDB-lite"/>
    </source>
</evidence>
<feature type="region of interest" description="Disordered" evidence="6">
    <location>
        <begin position="193"/>
        <end position="286"/>
    </location>
</feature>
<accession>A0A2M7FX51</accession>
<evidence type="ECO:0000256" key="3">
    <source>
        <dbReference type="ARBA" id="ARBA00022801"/>
    </source>
</evidence>
<organism evidence="8 9">
    <name type="scientific">bacterium (Candidatus Blackallbacteria) CG17_big_fil_post_rev_8_21_14_2_50_48_46</name>
    <dbReference type="NCBI Taxonomy" id="2014261"/>
    <lineage>
        <taxon>Bacteria</taxon>
        <taxon>Candidatus Blackallbacteria</taxon>
    </lineage>
</organism>
<dbReference type="Gene3D" id="3.40.50.200">
    <property type="entry name" value="Peptidase S8/S53 domain"/>
    <property type="match status" value="1"/>
</dbReference>
<feature type="active site" description="Charge relay system" evidence="5">
    <location>
        <position position="564"/>
    </location>
</feature>
<dbReference type="GO" id="GO:0006508">
    <property type="term" value="P:proteolysis"/>
    <property type="evidence" value="ECO:0007669"/>
    <property type="project" value="UniProtKB-KW"/>
</dbReference>
<dbReference type="PANTHER" id="PTHR43806:SF11">
    <property type="entry name" value="CEREVISIN-RELATED"/>
    <property type="match status" value="1"/>
</dbReference>
<keyword evidence="4 5" id="KW-0720">Serine protease</keyword>
<dbReference type="PANTHER" id="PTHR43806">
    <property type="entry name" value="PEPTIDASE S8"/>
    <property type="match status" value="1"/>
</dbReference>
<keyword evidence="3 5" id="KW-0378">Hydrolase</keyword>
<feature type="active site" description="Charge relay system" evidence="5">
    <location>
        <position position="491"/>
    </location>
</feature>
<proteinExistence type="inferred from homology"/>
<comment type="similarity">
    <text evidence="1 5">Belongs to the peptidase S8 family.</text>
</comment>
<feature type="domain" description="Peptidase S8/S53" evidence="7">
    <location>
        <begin position="559"/>
        <end position="810"/>
    </location>
</feature>
<dbReference type="GO" id="GO:0004252">
    <property type="term" value="F:serine-type endopeptidase activity"/>
    <property type="evidence" value="ECO:0007669"/>
    <property type="project" value="UniProtKB-UniRule"/>
</dbReference>
<gene>
    <name evidence="8" type="ORF">COW36_24920</name>
</gene>
<dbReference type="InterPro" id="IPR050131">
    <property type="entry name" value="Peptidase_S8_subtilisin-like"/>
</dbReference>
<dbReference type="Pfam" id="PF00082">
    <property type="entry name" value="Peptidase_S8"/>
    <property type="match status" value="1"/>
</dbReference>
<dbReference type="Proteomes" id="UP000231019">
    <property type="component" value="Unassembled WGS sequence"/>
</dbReference>
<reference evidence="8 9" key="1">
    <citation type="submission" date="2017-09" db="EMBL/GenBank/DDBJ databases">
        <title>Depth-based differentiation of microbial function through sediment-hosted aquifers and enrichment of novel symbionts in the deep terrestrial subsurface.</title>
        <authorList>
            <person name="Probst A.J."/>
            <person name="Ladd B."/>
            <person name="Jarett J.K."/>
            <person name="Geller-Mcgrath D.E."/>
            <person name="Sieber C.M."/>
            <person name="Emerson J.B."/>
            <person name="Anantharaman K."/>
            <person name="Thomas B.C."/>
            <person name="Malmstrom R."/>
            <person name="Stieglmeier M."/>
            <person name="Klingl A."/>
            <person name="Woyke T."/>
            <person name="Ryan C.M."/>
            <person name="Banfield J.F."/>
        </authorList>
    </citation>
    <scope>NUCLEOTIDE SEQUENCE [LARGE SCALE GENOMIC DNA]</scope>
    <source>
        <strain evidence="8">CG17_big_fil_post_rev_8_21_14_2_50_48_46</strain>
    </source>
</reference>
<keyword evidence="2 5" id="KW-0645">Protease</keyword>
<protein>
    <recommendedName>
        <fullName evidence="7">Peptidase S8/S53 domain-containing protein</fullName>
    </recommendedName>
</protein>
<evidence type="ECO:0000256" key="4">
    <source>
        <dbReference type="ARBA" id="ARBA00022825"/>
    </source>
</evidence>
<sequence>MRAIIRKWVAQIVTISMLAGCVLPQGQTIWGGGNNTLSQNSATAPDSDDVWDGDIKLEIDPGLMGDKYKHLKKVSFVSDTEGEDFSIQSSRHYKNYKKYLKPEFQCVQSLPDGSYRAYFGYHNTNNNTINIPIGSKNKVLPAEPMLRWKHKKKKKFDQGQPTRFTPGRVGPFPSSAFSVDFDHGNVHWLLNGKTAKANKRSTRCPVGPTPTPQPTQTPSATPTPTLPPSPTPTPGGSPTPTPSFPPSPTPTPVPTDTPTPTPEPTEEPTPTPMPTPSDVVFDPADPSTLGDLFPDVPGNNPNLSEPETVAAAFMLNNSPPSPTENAVIGVALAEPVQANLQTILDRYNGTVQSVVNDNFYFIKIDMTEVDLSILQTNIQIVNSQIFTTKPDYVLTQASFGNLESAKTFAAIVDLIANGLVQGASLNNVYENSGFSVNSIERVGFGTGFAQGLNSSESWWLNNNSTKVTGAWDYSMGFNVQENRPVSIAVIDAGFAGLYRDMFAGVPAPELPVSKIDWAKGSSWFNGVKRTWTATVSSTGRNYLQQEDFTCPLFASDCQNNPESHGTQVISTIVAEANNGAGIAGVAPQAKIIPLKIGNGQFYSPRDHLDALNELSRIVVAGNNVDVVNQSIGAGNFNFSDEYFSKISLDPNVANYSVNVFQKVDALTQLGVVFVGAAGNGSYDADRNIIAGQSMLNRVITVGAIEDSNTTTAAPPIDLQRAIFTNPFSLPLSVQKIHGSNYGPSLHLWAPGDNMFTYTVPLGATSPGLQAWEGTSAAAPIVTGIVALLKAQNASLTTSQILTLLRSSAIKKTNIIDNLVRTTPFVDNGLFTSQICSSLSAPPGVCSCGGFLPNSNYYFLNQVNCGTFTSTVYDMDIVNAEQAMINSGFSKAVELDGELLLIPAPGGGSLVQFSTPSNSYQMQWGAVTNSNIIGNLQAEDTTVSPSTFVSIDSLISSSANVKVKGIVNGNKIIFHSVKKIFAPPSPTGKVWKLKLFNVNDLAEVWINGSRIDSLTLHTNTGAGFSNVDRFIDGVDISSFLSATGLNTINFKIYNNDTNQPFFNLPFPFSAISSGESIDNGSSWGIELTADNQIVYRDIRGSASSRSASLTAPFGARRASFSQGLVLDDTISVNKNGNVPISSGSYQVRVYNVSDNVIATVNGTQVSSLNSQSPFETFYTIDSNMHSGTNTFSFEVKAANNTSTTTYPGAIPAFILSDPNFPLGNLTAINNNLQIQRATYTWGFDVFRNNTLIYRNRDGERENLDVGSGNFRSFPSGAEFNTRTTNSPGTLMKSDQFNLTLP</sequence>
<dbReference type="SUPFAM" id="SSF52743">
    <property type="entry name" value="Subtilisin-like"/>
    <property type="match status" value="1"/>
</dbReference>
<dbReference type="InterPro" id="IPR000209">
    <property type="entry name" value="Peptidase_S8/S53_dom"/>
</dbReference>
<dbReference type="InterPro" id="IPR036852">
    <property type="entry name" value="Peptidase_S8/S53_dom_sf"/>
</dbReference>
<feature type="compositionally biased region" description="Pro residues" evidence="6">
    <location>
        <begin position="224"/>
        <end position="275"/>
    </location>
</feature>
<dbReference type="PRINTS" id="PR00723">
    <property type="entry name" value="SUBTILISIN"/>
</dbReference>
<evidence type="ECO:0000313" key="8">
    <source>
        <dbReference type="EMBL" id="PIW13647.1"/>
    </source>
</evidence>
<comment type="caution">
    <text evidence="8">The sequence shown here is derived from an EMBL/GenBank/DDBJ whole genome shotgun (WGS) entry which is preliminary data.</text>
</comment>
<dbReference type="InterPro" id="IPR015500">
    <property type="entry name" value="Peptidase_S8_subtilisin-rel"/>
</dbReference>
<evidence type="ECO:0000313" key="9">
    <source>
        <dbReference type="Proteomes" id="UP000231019"/>
    </source>
</evidence>
<feature type="region of interest" description="Disordered" evidence="6">
    <location>
        <begin position="1277"/>
        <end position="1300"/>
    </location>
</feature>
<dbReference type="PROSITE" id="PS00138">
    <property type="entry name" value="SUBTILASE_SER"/>
    <property type="match status" value="1"/>
</dbReference>
<evidence type="ECO:0000256" key="1">
    <source>
        <dbReference type="ARBA" id="ARBA00011073"/>
    </source>
</evidence>
<dbReference type="PROSITE" id="PS51257">
    <property type="entry name" value="PROKAR_LIPOPROTEIN"/>
    <property type="match status" value="1"/>
</dbReference>
<evidence type="ECO:0000256" key="5">
    <source>
        <dbReference type="PROSITE-ProRule" id="PRU01240"/>
    </source>
</evidence>
<dbReference type="EMBL" id="PFFQ01000067">
    <property type="protein sequence ID" value="PIW13647.1"/>
    <property type="molecule type" value="Genomic_DNA"/>
</dbReference>
<dbReference type="InterPro" id="IPR023828">
    <property type="entry name" value="Peptidase_S8_Ser-AS"/>
</dbReference>
<evidence type="ECO:0000259" key="7">
    <source>
        <dbReference type="Pfam" id="PF00082"/>
    </source>
</evidence>
<name>A0A2M7FX51_9BACT</name>